<protein>
    <submittedName>
        <fullName evidence="1">Uncharacterized protein</fullName>
    </submittedName>
</protein>
<organism evidence="1 2">
    <name type="scientific">Pisolithus microcarpus 441</name>
    <dbReference type="NCBI Taxonomy" id="765257"/>
    <lineage>
        <taxon>Eukaryota</taxon>
        <taxon>Fungi</taxon>
        <taxon>Dikarya</taxon>
        <taxon>Basidiomycota</taxon>
        <taxon>Agaricomycotina</taxon>
        <taxon>Agaricomycetes</taxon>
        <taxon>Agaricomycetidae</taxon>
        <taxon>Boletales</taxon>
        <taxon>Sclerodermatineae</taxon>
        <taxon>Pisolithaceae</taxon>
        <taxon>Pisolithus</taxon>
    </lineage>
</organism>
<reference evidence="2" key="2">
    <citation type="submission" date="2015-01" db="EMBL/GenBank/DDBJ databases">
        <title>Evolutionary Origins and Diversification of the Mycorrhizal Mutualists.</title>
        <authorList>
            <consortium name="DOE Joint Genome Institute"/>
            <consortium name="Mycorrhizal Genomics Consortium"/>
            <person name="Kohler A."/>
            <person name="Kuo A."/>
            <person name="Nagy L.G."/>
            <person name="Floudas D."/>
            <person name="Copeland A."/>
            <person name="Barry K.W."/>
            <person name="Cichocki N."/>
            <person name="Veneault-Fourrey C."/>
            <person name="LaButti K."/>
            <person name="Lindquist E.A."/>
            <person name="Lipzen A."/>
            <person name="Lundell T."/>
            <person name="Morin E."/>
            <person name="Murat C."/>
            <person name="Riley R."/>
            <person name="Ohm R."/>
            <person name="Sun H."/>
            <person name="Tunlid A."/>
            <person name="Henrissat B."/>
            <person name="Grigoriev I.V."/>
            <person name="Hibbett D.S."/>
            <person name="Martin F."/>
        </authorList>
    </citation>
    <scope>NUCLEOTIDE SEQUENCE [LARGE SCALE GENOMIC DNA]</scope>
    <source>
        <strain evidence="2">441</strain>
    </source>
</reference>
<evidence type="ECO:0000313" key="2">
    <source>
        <dbReference type="Proteomes" id="UP000054018"/>
    </source>
</evidence>
<accession>A0A0C9ZB08</accession>
<reference evidence="1 2" key="1">
    <citation type="submission" date="2014-04" db="EMBL/GenBank/DDBJ databases">
        <authorList>
            <consortium name="DOE Joint Genome Institute"/>
            <person name="Kuo A."/>
            <person name="Kohler A."/>
            <person name="Costa M.D."/>
            <person name="Nagy L.G."/>
            <person name="Floudas D."/>
            <person name="Copeland A."/>
            <person name="Barry K.W."/>
            <person name="Cichocki N."/>
            <person name="Veneault-Fourrey C."/>
            <person name="LaButti K."/>
            <person name="Lindquist E.A."/>
            <person name="Lipzen A."/>
            <person name="Lundell T."/>
            <person name="Morin E."/>
            <person name="Murat C."/>
            <person name="Sun H."/>
            <person name="Tunlid A."/>
            <person name="Henrissat B."/>
            <person name="Grigoriev I.V."/>
            <person name="Hibbett D.S."/>
            <person name="Martin F."/>
            <person name="Nordberg H.P."/>
            <person name="Cantor M.N."/>
            <person name="Hua S.X."/>
        </authorList>
    </citation>
    <scope>NUCLEOTIDE SEQUENCE [LARGE SCALE GENOMIC DNA]</scope>
    <source>
        <strain evidence="1 2">441</strain>
    </source>
</reference>
<name>A0A0C9ZB08_9AGAM</name>
<sequence length="120" mass="14061">MPVLHADGTRTPKCDSWKDIVHHWTEGEPCLGLVVPLKDWPHHFYNGRHGRQFNTKYYQRSMIATEFLDEFQGNEEAFLKVYGSAARQGHTKLLKAILDARKRHHRNGERRRHLVNEGCD</sequence>
<evidence type="ECO:0000313" key="1">
    <source>
        <dbReference type="EMBL" id="KIK26426.1"/>
    </source>
</evidence>
<dbReference type="AlphaFoldDB" id="A0A0C9ZB08"/>
<dbReference type="EMBL" id="KN833702">
    <property type="protein sequence ID" value="KIK26426.1"/>
    <property type="molecule type" value="Genomic_DNA"/>
</dbReference>
<proteinExistence type="predicted"/>
<dbReference type="Proteomes" id="UP000054018">
    <property type="component" value="Unassembled WGS sequence"/>
</dbReference>
<dbReference type="OrthoDB" id="2658193at2759"/>
<dbReference type="HOGENOM" id="CLU_115520_0_0_1"/>
<gene>
    <name evidence="1" type="ORF">PISMIDRAFT_9059</name>
</gene>
<keyword evidence="2" id="KW-1185">Reference proteome</keyword>
<dbReference type="STRING" id="765257.A0A0C9ZB08"/>